<evidence type="ECO:0000259" key="2">
    <source>
        <dbReference type="Pfam" id="PF10354"/>
    </source>
</evidence>
<reference evidence="3" key="1">
    <citation type="submission" date="2021-03" db="EMBL/GenBank/DDBJ databases">
        <title>Comparative genomics and phylogenomic investigation of the class Geoglossomycetes provide insights into ecological specialization and systematics.</title>
        <authorList>
            <person name="Melie T."/>
            <person name="Pirro S."/>
            <person name="Miller A.N."/>
            <person name="Quandt A."/>
        </authorList>
    </citation>
    <scope>NUCLEOTIDE SEQUENCE</scope>
    <source>
        <strain evidence="3">CAQ_001_2017</strain>
    </source>
</reference>
<evidence type="ECO:0000256" key="1">
    <source>
        <dbReference type="SAM" id="MobiDB-lite"/>
    </source>
</evidence>
<organism evidence="3 4">
    <name type="scientific">Trichoglossum hirsutum</name>
    <dbReference type="NCBI Taxonomy" id="265104"/>
    <lineage>
        <taxon>Eukaryota</taxon>
        <taxon>Fungi</taxon>
        <taxon>Dikarya</taxon>
        <taxon>Ascomycota</taxon>
        <taxon>Pezizomycotina</taxon>
        <taxon>Geoglossomycetes</taxon>
        <taxon>Geoglossales</taxon>
        <taxon>Geoglossaceae</taxon>
        <taxon>Trichoglossum</taxon>
    </lineage>
</organism>
<protein>
    <recommendedName>
        <fullName evidence="2">25S rRNA (uridine-N(3))-methyltransferase BMT5-like domain-containing protein</fullName>
    </recommendedName>
</protein>
<gene>
    <name evidence="3" type="ORF">GP486_000281</name>
</gene>
<dbReference type="InterPro" id="IPR019446">
    <property type="entry name" value="BMT5-like"/>
</dbReference>
<dbReference type="EMBL" id="JAGHQM010000016">
    <property type="protein sequence ID" value="KAH0566310.1"/>
    <property type="molecule type" value="Genomic_DNA"/>
</dbReference>
<name>A0A9P8RTP7_9PEZI</name>
<dbReference type="PANTHER" id="PTHR11538">
    <property type="entry name" value="PHENYLALANYL-TRNA SYNTHETASE"/>
    <property type="match status" value="1"/>
</dbReference>
<dbReference type="GO" id="GO:0005737">
    <property type="term" value="C:cytoplasm"/>
    <property type="evidence" value="ECO:0007669"/>
    <property type="project" value="TreeGrafter"/>
</dbReference>
<sequence length="256" mass="28441">MGRNRRQKLLKIQSSKTGSGIRAAAQPVPQQKTARKPNPDVKSPLPFEPEDKILLVGEGDFSFARSLAEHHGFCALTATGFDTKDSLLSKYPQARQNIEYLVEEAQQTVLHGVDATKLVACSALRKTIELDRVVFNFPHVGGKSKDVNRQVRYNQGAIELLVGFFKAAVPMLRKPEGTIIVTVFEGEPYTLWNIKDLARHVGLRVGCSFKFQSEMYPGYKHARTLGNIEGGGGWRGETRNARTKRKGGESDSENEE</sequence>
<dbReference type="Proteomes" id="UP000750711">
    <property type="component" value="Unassembled WGS sequence"/>
</dbReference>
<feature type="region of interest" description="Disordered" evidence="1">
    <location>
        <begin position="1"/>
        <end position="44"/>
    </location>
</feature>
<evidence type="ECO:0000313" key="4">
    <source>
        <dbReference type="Proteomes" id="UP000750711"/>
    </source>
</evidence>
<dbReference type="AlphaFoldDB" id="A0A9P8RTP7"/>
<dbReference type="GO" id="GO:0070475">
    <property type="term" value="P:rRNA base methylation"/>
    <property type="evidence" value="ECO:0007669"/>
    <property type="project" value="InterPro"/>
</dbReference>
<feature type="domain" description="25S rRNA (uridine-N(3))-methyltransferase BMT5-like" evidence="2">
    <location>
        <begin position="54"/>
        <end position="223"/>
    </location>
</feature>
<evidence type="ECO:0000313" key="3">
    <source>
        <dbReference type="EMBL" id="KAH0566310.1"/>
    </source>
</evidence>
<comment type="caution">
    <text evidence="3">The sequence shown here is derived from an EMBL/GenBank/DDBJ whole genome shotgun (WGS) entry which is preliminary data.</text>
</comment>
<accession>A0A9P8RTP7</accession>
<feature type="region of interest" description="Disordered" evidence="1">
    <location>
        <begin position="230"/>
        <end position="256"/>
    </location>
</feature>
<keyword evidence="4" id="KW-1185">Reference proteome</keyword>
<proteinExistence type="predicted"/>
<dbReference type="PANTHER" id="PTHR11538:SF26">
    <property type="entry name" value="FERREDOXIN-FOLD ANTICODON-BINDING DOMAIN-CONTAINING PROTEIN 1"/>
    <property type="match status" value="1"/>
</dbReference>
<dbReference type="GO" id="GO:0070042">
    <property type="term" value="F:rRNA (uridine-N3-)-methyltransferase activity"/>
    <property type="evidence" value="ECO:0007669"/>
    <property type="project" value="InterPro"/>
</dbReference>
<dbReference type="Pfam" id="PF10354">
    <property type="entry name" value="BMT5-like"/>
    <property type="match status" value="1"/>
</dbReference>